<dbReference type="FunFam" id="3.40.50.720:FF:000009">
    <property type="entry name" value="Fatty oxidation complex, alpha subunit"/>
    <property type="match status" value="1"/>
</dbReference>
<feature type="domain" description="3-hydroxyacyl-CoA dehydrogenase C-terminal" evidence="4">
    <location>
        <begin position="183"/>
        <end position="273"/>
    </location>
</feature>
<dbReference type="KEGG" id="shaw:CEB94_37130"/>
<dbReference type="InterPro" id="IPR008927">
    <property type="entry name" value="6-PGluconate_DH-like_C_sf"/>
</dbReference>
<name>A0A6G5RNR1_9ACTN</name>
<dbReference type="AlphaFoldDB" id="A0A6G5RNR1"/>
<protein>
    <submittedName>
        <fullName evidence="6">Oxidoreductase</fullName>
    </submittedName>
</protein>
<accession>A0A6G5RNR1</accession>
<feature type="domain" description="3-hydroxyacyl-CoA dehydrogenase C-terminal" evidence="4">
    <location>
        <begin position="481"/>
        <end position="575"/>
    </location>
</feature>
<dbReference type="PANTHER" id="PTHR48075:SF9">
    <property type="entry name" value="3-HYDROXYBUTYRYL-COA DEHYDROGENASE"/>
    <property type="match status" value="1"/>
</dbReference>
<evidence type="ECO:0000256" key="1">
    <source>
        <dbReference type="ARBA" id="ARBA00005086"/>
    </source>
</evidence>
<reference evidence="6 7" key="1">
    <citation type="submission" date="2017-06" db="EMBL/GenBank/DDBJ databases">
        <title>Complete Genome Sequence of Streptomyces hawaiiensis NRRL 15010 and insights into acyldepsipeptides biosynthesis.</title>
        <authorList>
            <person name="Mariita R.M."/>
            <person name="Sello J.K."/>
        </authorList>
    </citation>
    <scope>NUCLEOTIDE SEQUENCE [LARGE SCALE GENOMIC DNA]</scope>
    <source>
        <strain evidence="6 7">ATCC 12236</strain>
    </source>
</reference>
<evidence type="ECO:0000313" key="7">
    <source>
        <dbReference type="Proteomes" id="UP000495940"/>
    </source>
</evidence>
<dbReference type="GO" id="GO:0070403">
    <property type="term" value="F:NAD+ binding"/>
    <property type="evidence" value="ECO:0007669"/>
    <property type="project" value="InterPro"/>
</dbReference>
<keyword evidence="3" id="KW-0560">Oxidoreductase</keyword>
<dbReference type="InterPro" id="IPR006108">
    <property type="entry name" value="3HC_DH_C"/>
</dbReference>
<organism evidence="6 7">
    <name type="scientific">Streptomyces hawaiiensis</name>
    <dbReference type="NCBI Taxonomy" id="67305"/>
    <lineage>
        <taxon>Bacteria</taxon>
        <taxon>Bacillati</taxon>
        <taxon>Actinomycetota</taxon>
        <taxon>Actinomycetes</taxon>
        <taxon>Kitasatosporales</taxon>
        <taxon>Streptomycetaceae</taxon>
        <taxon>Streptomyces</taxon>
    </lineage>
</organism>
<sequence>MTQKPSVIGVVGLGAVGEAMLRLVADAGYTAVGVDRELDVLARVERRMKARSGGHTWDKDGCTLTNDTALLARADVVIEAVDEDLATKVDVLRRLHSLCPNETVLLSTTASLPLPRLAIASGRPERTGGLRLFRPPVVGGAVESVFTSMSLDDAISTVEQLVAQLGLAPTAVGTHAGPLATELVYASLNRAVALVEEGFVPAQSVDTAMRLGCGLPAGPLQLLDELGLDGVHAHLSELWARTGDDAFRPTPLLTSMVRGGALGRKSGEGFYRYDDEGRAYPGGGTDGAGSDAPGAQPVARVGVLGSGTMARGIAEVCAVAGLRTTLVARSEEKARRALDSVDASLTKAVRRGKVTPDQKAGALAVLDGAEDFGALADCDLVIEATAEDLPLKRSLFARLGSVCRPGALLATTTSSLSVATCTGPADRPGDVLGLHFFNPAPVMKLVELVRTPDTGDQVMAAARAFCDQLGKVAVECPDEAGFIVNRLLFPYLADAIRLLDRYGVDIKELDDAVKDGFGYPMGPFALLDSIGLDVSLAILRCLHKEFPDGGNEPPAAIKELVTCGFLGRKSGQGFRRA</sequence>
<dbReference type="EMBL" id="CP021978">
    <property type="protein sequence ID" value="QCD59795.1"/>
    <property type="molecule type" value="Genomic_DNA"/>
</dbReference>
<evidence type="ECO:0000259" key="5">
    <source>
        <dbReference type="Pfam" id="PF02737"/>
    </source>
</evidence>
<feature type="domain" description="3-hydroxyacyl-CoA dehydrogenase NAD binding" evidence="5">
    <location>
        <begin position="8"/>
        <end position="172"/>
    </location>
</feature>
<dbReference type="SUPFAM" id="SSF51735">
    <property type="entry name" value="NAD(P)-binding Rossmann-fold domains"/>
    <property type="match status" value="2"/>
</dbReference>
<dbReference type="InterPro" id="IPR036291">
    <property type="entry name" value="NAD(P)-bd_dom_sf"/>
</dbReference>
<dbReference type="PANTHER" id="PTHR48075">
    <property type="entry name" value="3-HYDROXYACYL-COA DEHYDROGENASE FAMILY PROTEIN"/>
    <property type="match status" value="1"/>
</dbReference>
<dbReference type="Proteomes" id="UP000495940">
    <property type="component" value="Chromosome"/>
</dbReference>
<evidence type="ECO:0000256" key="3">
    <source>
        <dbReference type="ARBA" id="ARBA00023002"/>
    </source>
</evidence>
<dbReference type="GO" id="GO:0008691">
    <property type="term" value="F:3-hydroxybutyryl-CoA dehydrogenase activity"/>
    <property type="evidence" value="ECO:0007669"/>
    <property type="project" value="TreeGrafter"/>
</dbReference>
<dbReference type="InterPro" id="IPR013328">
    <property type="entry name" value="6PGD_dom2"/>
</dbReference>
<dbReference type="Pfam" id="PF02737">
    <property type="entry name" value="3HCDH_N"/>
    <property type="match status" value="2"/>
</dbReference>
<gene>
    <name evidence="6" type="ORF">CEB94_37130</name>
</gene>
<dbReference type="SUPFAM" id="SSF48179">
    <property type="entry name" value="6-phosphogluconate dehydrogenase C-terminal domain-like"/>
    <property type="match status" value="2"/>
</dbReference>
<evidence type="ECO:0000259" key="4">
    <source>
        <dbReference type="Pfam" id="PF00725"/>
    </source>
</evidence>
<evidence type="ECO:0000313" key="6">
    <source>
        <dbReference type="EMBL" id="QCD59795.1"/>
    </source>
</evidence>
<dbReference type="Pfam" id="PF00725">
    <property type="entry name" value="3HCDH"/>
    <property type="match status" value="2"/>
</dbReference>
<feature type="domain" description="3-hydroxyacyl-CoA dehydrogenase NAD binding" evidence="5">
    <location>
        <begin position="301"/>
        <end position="478"/>
    </location>
</feature>
<dbReference type="Gene3D" id="3.40.50.720">
    <property type="entry name" value="NAD(P)-binding Rossmann-like Domain"/>
    <property type="match status" value="2"/>
</dbReference>
<keyword evidence="7" id="KW-1185">Reference proteome</keyword>
<proteinExistence type="inferred from homology"/>
<evidence type="ECO:0000256" key="2">
    <source>
        <dbReference type="ARBA" id="ARBA00009463"/>
    </source>
</evidence>
<comment type="pathway">
    <text evidence="1">Lipid metabolism; butanoate metabolism.</text>
</comment>
<dbReference type="InterPro" id="IPR006176">
    <property type="entry name" value="3-OHacyl-CoA_DH_NAD-bd"/>
</dbReference>
<dbReference type="GO" id="GO:0006635">
    <property type="term" value="P:fatty acid beta-oxidation"/>
    <property type="evidence" value="ECO:0007669"/>
    <property type="project" value="TreeGrafter"/>
</dbReference>
<dbReference type="RefSeq" id="WP_175436257.1">
    <property type="nucleotide sequence ID" value="NZ_CP021978.1"/>
</dbReference>
<dbReference type="Gene3D" id="1.10.1040.10">
    <property type="entry name" value="N-(1-d-carboxylethyl)-l-norvaline Dehydrogenase, domain 2"/>
    <property type="match status" value="2"/>
</dbReference>
<comment type="similarity">
    <text evidence="2">Belongs to the 3-hydroxyacyl-CoA dehydrogenase family.</text>
</comment>